<dbReference type="Pfam" id="PF00072">
    <property type="entry name" value="Response_reg"/>
    <property type="match status" value="1"/>
</dbReference>
<dbReference type="GO" id="GO:0000155">
    <property type="term" value="F:phosphorelay sensor kinase activity"/>
    <property type="evidence" value="ECO:0007669"/>
    <property type="project" value="InterPro"/>
</dbReference>
<evidence type="ECO:0000313" key="7">
    <source>
        <dbReference type="EMBL" id="EKU82084.1"/>
    </source>
</evidence>
<dbReference type="InterPro" id="IPR005467">
    <property type="entry name" value="His_kinase_dom"/>
</dbReference>
<comment type="catalytic activity">
    <reaction evidence="1">
        <text>ATP + protein L-histidine = ADP + protein N-phospho-L-histidine.</text>
        <dbReference type="EC" id="2.7.13.3"/>
    </reaction>
</comment>
<dbReference type="PATRIC" id="fig|883126.3.peg.2649"/>
<comment type="caution">
    <text evidence="7">The sequence shown here is derived from an EMBL/GenBank/DDBJ whole genome shotgun (WGS) entry which is preliminary data.</text>
</comment>
<evidence type="ECO:0000259" key="6">
    <source>
        <dbReference type="PROSITE" id="PS50110"/>
    </source>
</evidence>
<dbReference type="SUPFAM" id="SSF52172">
    <property type="entry name" value="CheY-like"/>
    <property type="match status" value="2"/>
</dbReference>
<dbReference type="AlphaFoldDB" id="K9DBL4"/>
<reference evidence="7 8" key="1">
    <citation type="submission" date="2012-09" db="EMBL/GenBank/DDBJ databases">
        <title>The Genome Sequence of Massilia timonae CCUG 45783.</title>
        <authorList>
            <consortium name="The Broad Institute Genome Sequencing Platform"/>
            <person name="Earl A."/>
            <person name="Ward D."/>
            <person name="Feldgarden M."/>
            <person name="Gevers D."/>
            <person name="Huys G."/>
            <person name="Walker B."/>
            <person name="Young S.K."/>
            <person name="Zeng Q."/>
            <person name="Gargeya S."/>
            <person name="Fitzgerald M."/>
            <person name="Haas B."/>
            <person name="Abouelleil A."/>
            <person name="Alvarado L."/>
            <person name="Arachchi H.M."/>
            <person name="Berlin A.M."/>
            <person name="Chapman S.B."/>
            <person name="Goldberg J."/>
            <person name="Griggs A."/>
            <person name="Gujja S."/>
            <person name="Hansen M."/>
            <person name="Howarth C."/>
            <person name="Imamovic A."/>
            <person name="Larimer J."/>
            <person name="McCowen C."/>
            <person name="Montmayeur A."/>
            <person name="Murphy C."/>
            <person name="Neiman D."/>
            <person name="Pearson M."/>
            <person name="Priest M."/>
            <person name="Roberts A."/>
            <person name="Saif S."/>
            <person name="Shea T."/>
            <person name="Sisk P."/>
            <person name="Sykes S."/>
            <person name="Wortman J."/>
            <person name="Nusbaum C."/>
            <person name="Birren B."/>
        </authorList>
    </citation>
    <scope>NUCLEOTIDE SEQUENCE [LARGE SCALE GENOMIC DNA]</scope>
    <source>
        <strain evidence="7 8">CCUG 45783</strain>
    </source>
</reference>
<dbReference type="Gene3D" id="3.40.50.2300">
    <property type="match status" value="1"/>
</dbReference>
<keyword evidence="3 4" id="KW-0597">Phosphoprotein</keyword>
<name>K9DBL4_9BURK</name>
<dbReference type="Gene3D" id="1.10.287.130">
    <property type="match status" value="1"/>
</dbReference>
<dbReference type="SMART" id="SM00387">
    <property type="entry name" value="HATPase_c"/>
    <property type="match status" value="1"/>
</dbReference>
<dbReference type="Pfam" id="PF02518">
    <property type="entry name" value="HATPase_c"/>
    <property type="match status" value="1"/>
</dbReference>
<dbReference type="PANTHER" id="PTHR43065">
    <property type="entry name" value="SENSOR HISTIDINE KINASE"/>
    <property type="match status" value="1"/>
</dbReference>
<feature type="domain" description="Response regulatory" evidence="6">
    <location>
        <begin position="436"/>
        <end position="547"/>
    </location>
</feature>
<dbReference type="SMART" id="SM00448">
    <property type="entry name" value="REC"/>
    <property type="match status" value="1"/>
</dbReference>
<evidence type="ECO:0000259" key="5">
    <source>
        <dbReference type="PROSITE" id="PS50109"/>
    </source>
</evidence>
<dbReference type="InterPro" id="IPR036097">
    <property type="entry name" value="HisK_dim/P_sf"/>
</dbReference>
<dbReference type="InterPro" id="IPR003594">
    <property type="entry name" value="HATPase_dom"/>
</dbReference>
<evidence type="ECO:0000313" key="8">
    <source>
        <dbReference type="Proteomes" id="UP000009874"/>
    </source>
</evidence>
<dbReference type="SUPFAM" id="SSF55874">
    <property type="entry name" value="ATPase domain of HSP90 chaperone/DNA topoisomerase II/histidine kinase"/>
    <property type="match status" value="1"/>
</dbReference>
<protein>
    <recommendedName>
        <fullName evidence="2">histidine kinase</fullName>
        <ecNumber evidence="2">2.7.13.3</ecNumber>
    </recommendedName>
</protein>
<dbReference type="InterPro" id="IPR001789">
    <property type="entry name" value="Sig_transdc_resp-reg_receiver"/>
</dbReference>
<feature type="domain" description="Histidine kinase" evidence="5">
    <location>
        <begin position="191"/>
        <end position="414"/>
    </location>
</feature>
<dbReference type="STRING" id="47229.LO55_3312"/>
<organism evidence="7 8">
    <name type="scientific">Massilia timonae CCUG 45783</name>
    <dbReference type="NCBI Taxonomy" id="883126"/>
    <lineage>
        <taxon>Bacteria</taxon>
        <taxon>Pseudomonadati</taxon>
        <taxon>Pseudomonadota</taxon>
        <taxon>Betaproteobacteria</taxon>
        <taxon>Burkholderiales</taxon>
        <taxon>Oxalobacteraceae</taxon>
        <taxon>Telluria group</taxon>
        <taxon>Massilia</taxon>
    </lineage>
</organism>
<dbReference type="EC" id="2.7.13.3" evidence="2"/>
<accession>K9DBL4</accession>
<dbReference type="Gene3D" id="3.30.565.10">
    <property type="entry name" value="Histidine kinase-like ATPase, C-terminal domain"/>
    <property type="match status" value="1"/>
</dbReference>
<dbReference type="PANTHER" id="PTHR43065:SF49">
    <property type="entry name" value="HISTIDINE KINASE"/>
    <property type="match status" value="1"/>
</dbReference>
<evidence type="ECO:0000256" key="2">
    <source>
        <dbReference type="ARBA" id="ARBA00012438"/>
    </source>
</evidence>
<evidence type="ECO:0000256" key="1">
    <source>
        <dbReference type="ARBA" id="ARBA00000085"/>
    </source>
</evidence>
<keyword evidence="8" id="KW-1185">Reference proteome</keyword>
<dbReference type="PRINTS" id="PR00344">
    <property type="entry name" value="BCTRLSENSOR"/>
</dbReference>
<dbReference type="CDD" id="cd00082">
    <property type="entry name" value="HisKA"/>
    <property type="match status" value="1"/>
</dbReference>
<dbReference type="Proteomes" id="UP000009874">
    <property type="component" value="Unassembled WGS sequence"/>
</dbReference>
<dbReference type="HOGENOM" id="CLU_000445_114_51_4"/>
<dbReference type="EMBL" id="AGZI01000031">
    <property type="protein sequence ID" value="EKU82084.1"/>
    <property type="molecule type" value="Genomic_DNA"/>
</dbReference>
<feature type="modified residue" description="4-aspartylphosphate" evidence="4">
    <location>
        <position position="484"/>
    </location>
</feature>
<gene>
    <name evidence="7" type="ORF">HMPREF9710_02624</name>
</gene>
<dbReference type="PROSITE" id="PS50109">
    <property type="entry name" value="HIS_KIN"/>
    <property type="match status" value="1"/>
</dbReference>
<dbReference type="SUPFAM" id="SSF47384">
    <property type="entry name" value="Homodimeric domain of signal transducing histidine kinase"/>
    <property type="match status" value="1"/>
</dbReference>
<dbReference type="InterPro" id="IPR011006">
    <property type="entry name" value="CheY-like_superfamily"/>
</dbReference>
<dbReference type="InterPro" id="IPR036890">
    <property type="entry name" value="HATPase_C_sf"/>
</dbReference>
<evidence type="ECO:0000256" key="3">
    <source>
        <dbReference type="ARBA" id="ARBA00022553"/>
    </source>
</evidence>
<dbReference type="SMART" id="SM00388">
    <property type="entry name" value="HisKA"/>
    <property type="match status" value="1"/>
</dbReference>
<evidence type="ECO:0000256" key="4">
    <source>
        <dbReference type="PROSITE-ProRule" id="PRU00169"/>
    </source>
</evidence>
<dbReference type="CDD" id="cd00156">
    <property type="entry name" value="REC"/>
    <property type="match status" value="1"/>
</dbReference>
<dbReference type="eggNOG" id="COG4191">
    <property type="taxonomic scope" value="Bacteria"/>
</dbReference>
<dbReference type="InterPro" id="IPR003661">
    <property type="entry name" value="HisK_dim/P_dom"/>
</dbReference>
<proteinExistence type="predicted"/>
<sequence>MAPEATQAVVVFAPLAGDAAALRAIVEHEGVAARTCADALEFYAALGDGALAVVITEEGLARCALQDLADRLRRQPAWSDLPILVLADADSREVDDGRFRRLGELGNVTLLIRPTARLALAMALRSALRTRRLQFAVRDQLAQLAGHAGELEATVARRTASLEREVLERRRVEQALAEARRLESLGKLTGGIAHDFNNILQVVAGSETLLRMLLANSLDARVTRALDGIRRAAGHGSSLTQQLLAYARRQPLASVAVDLRAQLRATSDMILRTLGPGIELRSDVAPGLWRVVVDPAQLDAAVLNVAGNARDAMPDGGVLTLAARNWTLPDPALPEGGHLAGDFVGLLVSDDGHGMSEETARQAFEPFFTTKPMGKGTGLGLSQVYGFAIQSQGLAFIRRDPVGTTIGILLPRSEEQAAPPGIDPSALRADGLSGLRVLYVEDDPDVADATGALLQSLGVEVRLVTGAAAAIACDLAEVDLVFSDVMMPGEMDGIELARWLAERHPALPVVLTSGYMLSPERLQDLKVQFVRKPSSLGAINDAFVTALRKRNFSDDGRRGERQRR</sequence>
<dbReference type="InterPro" id="IPR004358">
    <property type="entry name" value="Sig_transdc_His_kin-like_C"/>
</dbReference>
<dbReference type="PROSITE" id="PS50110">
    <property type="entry name" value="RESPONSE_REGULATORY"/>
    <property type="match status" value="1"/>
</dbReference>